<name>A0A3B0S5R8_9ZZZZ</name>
<evidence type="ECO:0000256" key="1">
    <source>
        <dbReference type="SAM" id="Coils"/>
    </source>
</evidence>
<proteinExistence type="predicted"/>
<evidence type="ECO:0000256" key="2">
    <source>
        <dbReference type="SAM" id="MobiDB-lite"/>
    </source>
</evidence>
<feature type="coiled-coil region" evidence="1">
    <location>
        <begin position="31"/>
        <end position="58"/>
    </location>
</feature>
<reference evidence="3" key="1">
    <citation type="submission" date="2018-06" db="EMBL/GenBank/DDBJ databases">
        <authorList>
            <person name="Zhirakovskaya E."/>
        </authorList>
    </citation>
    <scope>NUCLEOTIDE SEQUENCE</scope>
</reference>
<organism evidence="3">
    <name type="scientific">hydrothermal vent metagenome</name>
    <dbReference type="NCBI Taxonomy" id="652676"/>
    <lineage>
        <taxon>unclassified sequences</taxon>
        <taxon>metagenomes</taxon>
        <taxon>ecological metagenomes</taxon>
    </lineage>
</organism>
<sequence>MARASLEKLKDSIGTVMVEHERDRESLVTLLSHANKMLNKYQSLLEQEEQLIDDFANERKIEVRKLFSQLRCTEDERIAHLERHITDMDGELEAEVTELATAKQTNDEVVERLDTAKQRPQKQVAH</sequence>
<dbReference type="EMBL" id="UOEC01000129">
    <property type="protein sequence ID" value="VAV95698.1"/>
    <property type="molecule type" value="Genomic_DNA"/>
</dbReference>
<feature type="region of interest" description="Disordered" evidence="2">
    <location>
        <begin position="103"/>
        <end position="126"/>
    </location>
</feature>
<accession>A0A3B0S5R8</accession>
<gene>
    <name evidence="3" type="ORF">MNBD_ALPHA08-275</name>
</gene>
<protein>
    <submittedName>
        <fullName evidence="3">Uncharacterized protein</fullName>
    </submittedName>
</protein>
<keyword evidence="1" id="KW-0175">Coiled coil</keyword>
<evidence type="ECO:0000313" key="3">
    <source>
        <dbReference type="EMBL" id="VAV95698.1"/>
    </source>
</evidence>
<dbReference type="AlphaFoldDB" id="A0A3B0S5R8"/>
<feature type="compositionally biased region" description="Basic and acidic residues" evidence="2">
    <location>
        <begin position="105"/>
        <end position="117"/>
    </location>
</feature>